<dbReference type="InterPro" id="IPR004158">
    <property type="entry name" value="DUF247_pln"/>
</dbReference>
<keyword evidence="2" id="KW-1133">Transmembrane helix</keyword>
<evidence type="ECO:0000313" key="3">
    <source>
        <dbReference type="EMBL" id="CAA2957690.1"/>
    </source>
</evidence>
<evidence type="ECO:0000256" key="2">
    <source>
        <dbReference type="SAM" id="Phobius"/>
    </source>
</evidence>
<feature type="transmembrane region" description="Helical" evidence="2">
    <location>
        <begin position="456"/>
        <end position="478"/>
    </location>
</feature>
<gene>
    <name evidence="3" type="ORF">OLEA9_A101638</name>
</gene>
<dbReference type="OrthoDB" id="1849062at2759"/>
<name>A0A8S0PVU2_OLEEU</name>
<dbReference type="AlphaFoldDB" id="A0A8S0PVU2"/>
<accession>A0A8S0PVU2</accession>
<organism evidence="3 4">
    <name type="scientific">Olea europaea subsp. europaea</name>
    <dbReference type="NCBI Taxonomy" id="158383"/>
    <lineage>
        <taxon>Eukaryota</taxon>
        <taxon>Viridiplantae</taxon>
        <taxon>Streptophyta</taxon>
        <taxon>Embryophyta</taxon>
        <taxon>Tracheophyta</taxon>
        <taxon>Spermatophyta</taxon>
        <taxon>Magnoliopsida</taxon>
        <taxon>eudicotyledons</taxon>
        <taxon>Gunneridae</taxon>
        <taxon>Pentapetalae</taxon>
        <taxon>asterids</taxon>
        <taxon>lamiids</taxon>
        <taxon>Lamiales</taxon>
        <taxon>Oleaceae</taxon>
        <taxon>Oleeae</taxon>
        <taxon>Olea</taxon>
    </lineage>
</organism>
<feature type="region of interest" description="Disordered" evidence="1">
    <location>
        <begin position="223"/>
        <end position="270"/>
    </location>
</feature>
<keyword evidence="2" id="KW-0472">Membrane</keyword>
<dbReference type="Pfam" id="PF03140">
    <property type="entry name" value="DUF247"/>
    <property type="match status" value="1"/>
</dbReference>
<evidence type="ECO:0000256" key="1">
    <source>
        <dbReference type="SAM" id="MobiDB-lite"/>
    </source>
</evidence>
<dbReference type="EMBL" id="CACTIH010000233">
    <property type="protein sequence ID" value="CAA2957690.1"/>
    <property type="molecule type" value="Genomic_DNA"/>
</dbReference>
<comment type="caution">
    <text evidence="3">The sequence shown here is derived from an EMBL/GenBank/DDBJ whole genome shotgun (WGS) entry which is preliminary data.</text>
</comment>
<sequence>MADPNLPANNASDTERQNCQMRTVPELVRFNKHTKEDYYTPKMVSFGPYYHGLPELRIAEELKRKVLEEFVSSTCIESLENQILGVIDRIRNRYVGVSKIAYADKELAEMMLLDASFAIYIMKIELGCSKTFEHSRWHLGIAATPFLSEDLILFNNQIPLRVIKLLCDLMHGSRCTLIYDFLSFFIFRKKELIRRIPGEDEWQPLHLLDASYQLLVKHGNETTNAGEETHNLDNSNDPRELYSRQPDSVPGRDIPAPTNAGEETINGGSSEYDHQSILGTNTPEPTNAGVETITQENSNEYDRQSLSVTALKAKGIHFKPSSYSLKNIKFESFKFYGQLQLPIFFFHANSKLRFTQMIEHEMTLDKEYDFTSLCYVNFMKSLIVKSEDVKELREKRILFSDLDSDEQIVEVIKGIDTHRLGTDFLFDKEKKKIVRHCSSKAKTCIAELFHTHFRSLWTFIALLTATFLLCSTFLQTYYTMNPPK</sequence>
<feature type="compositionally biased region" description="Basic and acidic residues" evidence="1">
    <location>
        <begin position="227"/>
        <end position="242"/>
    </location>
</feature>
<dbReference type="PANTHER" id="PTHR31549:SF129">
    <property type="entry name" value="DUF4220 DOMAIN-CONTAINING PROTEIN"/>
    <property type="match status" value="1"/>
</dbReference>
<proteinExistence type="predicted"/>
<keyword evidence="4" id="KW-1185">Reference proteome</keyword>
<keyword evidence="2" id="KW-0812">Transmembrane</keyword>
<dbReference type="Proteomes" id="UP000594638">
    <property type="component" value="Unassembled WGS sequence"/>
</dbReference>
<protein>
    <submittedName>
        <fullName evidence="3">Uncharacterized protein</fullName>
    </submittedName>
</protein>
<dbReference type="Gramene" id="OE9A101638T1">
    <property type="protein sequence ID" value="OE9A101638C1"/>
    <property type="gene ID" value="OE9A101638"/>
</dbReference>
<reference evidence="3 4" key="1">
    <citation type="submission" date="2019-12" db="EMBL/GenBank/DDBJ databases">
        <authorList>
            <person name="Alioto T."/>
            <person name="Alioto T."/>
            <person name="Gomez Garrido J."/>
        </authorList>
    </citation>
    <scope>NUCLEOTIDE SEQUENCE [LARGE SCALE GENOMIC DNA]</scope>
</reference>
<dbReference type="PANTHER" id="PTHR31549">
    <property type="entry name" value="PROTEIN, PUTATIVE (DUF247)-RELATED-RELATED"/>
    <property type="match status" value="1"/>
</dbReference>
<evidence type="ECO:0000313" key="4">
    <source>
        <dbReference type="Proteomes" id="UP000594638"/>
    </source>
</evidence>